<keyword evidence="4" id="KW-0547">Nucleotide-binding</keyword>
<dbReference type="FunFam" id="3.30.470.20:FF:000032">
    <property type="entry name" value="tubulin monoglycylase TTLL3 isoform X2"/>
    <property type="match status" value="1"/>
</dbReference>
<evidence type="ECO:0000256" key="1">
    <source>
        <dbReference type="ARBA" id="ARBA00004611"/>
    </source>
</evidence>
<dbReference type="PANTHER" id="PTHR45870:SF2">
    <property type="entry name" value="TUBULIN MONOGLYCYLASE TTLL3"/>
    <property type="match status" value="1"/>
</dbReference>
<dbReference type="GO" id="GO:0070736">
    <property type="term" value="F:protein-glycine ligase activity, initiating"/>
    <property type="evidence" value="ECO:0007669"/>
    <property type="project" value="TreeGrafter"/>
</dbReference>
<dbReference type="InterPro" id="IPR004344">
    <property type="entry name" value="TTL/TTLL_fam"/>
</dbReference>
<keyword evidence="5" id="KW-0067">ATP-binding</keyword>
<reference evidence="10 11" key="1">
    <citation type="submission" date="2019-09" db="EMBL/GenBank/DDBJ databases">
        <title>Bird 10,000 Genomes (B10K) Project - Family phase.</title>
        <authorList>
            <person name="Zhang G."/>
        </authorList>
    </citation>
    <scope>NUCLEOTIDE SEQUENCE [LARGE SCALE GENOMIC DNA]</scope>
    <source>
        <strain evidence="10">B10K-MSB-37135</strain>
        <tissue evidence="10">Heart</tissue>
    </source>
</reference>
<dbReference type="Proteomes" id="UP000534426">
    <property type="component" value="Unassembled WGS sequence"/>
</dbReference>
<evidence type="ECO:0000256" key="5">
    <source>
        <dbReference type="ARBA" id="ARBA00022840"/>
    </source>
</evidence>
<feature type="non-terminal residue" evidence="10">
    <location>
        <position position="1"/>
    </location>
</feature>
<dbReference type="PANTHER" id="PTHR45870">
    <property type="entry name" value="TUBULIN MONOGLYCYLASE TTLL3"/>
    <property type="match status" value="1"/>
</dbReference>
<keyword evidence="3" id="KW-0436">Ligase</keyword>
<keyword evidence="11" id="KW-1185">Reference proteome</keyword>
<keyword evidence="6" id="KW-0966">Cell projection</keyword>
<protein>
    <submittedName>
        <fullName evidence="10">TTLL3 monoglycylase</fullName>
    </submittedName>
</protein>
<evidence type="ECO:0000256" key="6">
    <source>
        <dbReference type="ARBA" id="ARBA00022846"/>
    </source>
</evidence>
<evidence type="ECO:0000313" key="10">
    <source>
        <dbReference type="EMBL" id="NWJ00666.1"/>
    </source>
</evidence>
<evidence type="ECO:0000256" key="7">
    <source>
        <dbReference type="ARBA" id="ARBA00023212"/>
    </source>
</evidence>
<keyword evidence="6" id="KW-0969">Cilium</keyword>
<dbReference type="Gene3D" id="3.30.470.20">
    <property type="entry name" value="ATP-grasp fold, B domain"/>
    <property type="match status" value="1"/>
</dbReference>
<dbReference type="GO" id="GO:0005930">
    <property type="term" value="C:axoneme"/>
    <property type="evidence" value="ECO:0007669"/>
    <property type="project" value="TreeGrafter"/>
</dbReference>
<organism evidence="10 11">
    <name type="scientific">Crypturellus undulatus</name>
    <dbReference type="NCBI Taxonomy" id="48396"/>
    <lineage>
        <taxon>Eukaryota</taxon>
        <taxon>Metazoa</taxon>
        <taxon>Chordata</taxon>
        <taxon>Craniata</taxon>
        <taxon>Vertebrata</taxon>
        <taxon>Euteleostomi</taxon>
        <taxon>Archelosauria</taxon>
        <taxon>Archosauria</taxon>
        <taxon>Dinosauria</taxon>
        <taxon>Saurischia</taxon>
        <taxon>Theropoda</taxon>
        <taxon>Coelurosauria</taxon>
        <taxon>Aves</taxon>
        <taxon>Palaeognathae</taxon>
        <taxon>Tinamiformes</taxon>
        <taxon>Tinamidae</taxon>
        <taxon>Crypturellus</taxon>
    </lineage>
</organism>
<gene>
    <name evidence="10" type="primary">Ttll3</name>
    <name evidence="10" type="ORF">CRYUND_R06835</name>
</gene>
<keyword evidence="2" id="KW-0963">Cytoplasm</keyword>
<evidence type="ECO:0000256" key="9">
    <source>
        <dbReference type="SAM" id="MobiDB-lite"/>
    </source>
</evidence>
<feature type="region of interest" description="Disordered" evidence="9">
    <location>
        <begin position="100"/>
        <end position="128"/>
    </location>
</feature>
<dbReference type="SUPFAM" id="SSF56059">
    <property type="entry name" value="Glutathione synthetase ATP-binding domain-like"/>
    <property type="match status" value="1"/>
</dbReference>
<comment type="catalytic activity">
    <reaction evidence="8">
        <text>L-glutamyl-[protein] + glycine + ATP = glycyl-L-glutamyl-[protein] + ADP + phosphate + H(+)</text>
        <dbReference type="Rhea" id="RHEA:67180"/>
        <dbReference type="Rhea" id="RHEA-COMP:10208"/>
        <dbReference type="Rhea" id="RHEA-COMP:17207"/>
        <dbReference type="ChEBI" id="CHEBI:15378"/>
        <dbReference type="ChEBI" id="CHEBI:29973"/>
        <dbReference type="ChEBI" id="CHEBI:30616"/>
        <dbReference type="ChEBI" id="CHEBI:43474"/>
        <dbReference type="ChEBI" id="CHEBI:57305"/>
        <dbReference type="ChEBI" id="CHEBI:167890"/>
        <dbReference type="ChEBI" id="CHEBI:456216"/>
    </reaction>
    <physiologicalReaction direction="left-to-right" evidence="8">
        <dbReference type="Rhea" id="RHEA:67181"/>
    </physiologicalReaction>
</comment>
<evidence type="ECO:0000256" key="2">
    <source>
        <dbReference type="ARBA" id="ARBA00022490"/>
    </source>
</evidence>
<dbReference type="AlphaFoldDB" id="A0A7K4L7J2"/>
<dbReference type="GO" id="GO:0015630">
    <property type="term" value="C:microtubule cytoskeleton"/>
    <property type="evidence" value="ECO:0007669"/>
    <property type="project" value="TreeGrafter"/>
</dbReference>
<keyword evidence="7" id="KW-0206">Cytoskeleton</keyword>
<sequence>QSQLVRNQMPYFIWTSRRDAVDGRTLRKEQVLNHFAKAGSFTTKAGLCLNLRNLHWFDGADADTFFPRCYRLGAADEKQAFIEDFRLTAARSLLKVALRRAQAQPPAPRDEPGERVAPPSRGRCANSSSVPLAAGAALRSRLPAQLLEQALHACGEHLRSLRHQDIDGEPGGSPQPAGPYWDQFLQGYYRLVHERAELEPCGALLERSRAVLRRLAPLLPQLDMEGERNVWIVKPGAKSRGRGIVCVARLSEALRLAEGTVPLGKDGKWVVQKYVERPLLIFGTKFDVRQWFLVTDWNPLTVWFYRDSYLRFSSQPFSLRSLDAAIHLCNNSIQKHCANARGRHPRLPDDNMWSSQQFQAYLEQLGQARAWPDVMVPGMKAAIVHAVQASQDLVQSRKGSFELYGADFVFGEDFQPWLLEINASPTMAASTAVTRRLCAGVQRDTLRVVIDRKADRNCPTGAFELIYKQ</sequence>
<dbReference type="EMBL" id="VWPW01005806">
    <property type="protein sequence ID" value="NWJ00666.1"/>
    <property type="molecule type" value="Genomic_DNA"/>
</dbReference>
<dbReference type="GO" id="GO:0005524">
    <property type="term" value="F:ATP binding"/>
    <property type="evidence" value="ECO:0007669"/>
    <property type="project" value="UniProtKB-KW"/>
</dbReference>
<dbReference type="InterPro" id="IPR051437">
    <property type="entry name" value="TTLL_monoglycylase"/>
</dbReference>
<evidence type="ECO:0000256" key="3">
    <source>
        <dbReference type="ARBA" id="ARBA00022598"/>
    </source>
</evidence>
<accession>A0A7K4L7J2</accession>
<feature type="non-terminal residue" evidence="10">
    <location>
        <position position="469"/>
    </location>
</feature>
<dbReference type="Pfam" id="PF03133">
    <property type="entry name" value="TTL"/>
    <property type="match status" value="1"/>
</dbReference>
<dbReference type="GO" id="GO:0060271">
    <property type="term" value="P:cilium assembly"/>
    <property type="evidence" value="ECO:0007669"/>
    <property type="project" value="TreeGrafter"/>
</dbReference>
<dbReference type="PROSITE" id="PS51221">
    <property type="entry name" value="TTL"/>
    <property type="match status" value="1"/>
</dbReference>
<comment type="subcellular location">
    <subcellularLocation>
        <location evidence="1">Cytoplasm</location>
        <location evidence="1">Cytoskeleton</location>
        <location evidence="1">Flagellum axoneme</location>
    </subcellularLocation>
</comment>
<evidence type="ECO:0000256" key="8">
    <source>
        <dbReference type="ARBA" id="ARBA00048944"/>
    </source>
</evidence>
<comment type="caution">
    <text evidence="10">The sequence shown here is derived from an EMBL/GenBank/DDBJ whole genome shotgun (WGS) entry which is preliminary data.</text>
</comment>
<proteinExistence type="predicted"/>
<dbReference type="GO" id="GO:0003341">
    <property type="term" value="P:cilium movement"/>
    <property type="evidence" value="ECO:0007669"/>
    <property type="project" value="TreeGrafter"/>
</dbReference>
<keyword evidence="6" id="KW-0282">Flagellum</keyword>
<evidence type="ECO:0000256" key="4">
    <source>
        <dbReference type="ARBA" id="ARBA00022741"/>
    </source>
</evidence>
<evidence type="ECO:0000313" key="11">
    <source>
        <dbReference type="Proteomes" id="UP000534426"/>
    </source>
</evidence>
<name>A0A7K4L7J2_9AVES</name>